<dbReference type="EMBL" id="BAABUJ010000010">
    <property type="protein sequence ID" value="GAA5798453.1"/>
    <property type="molecule type" value="Genomic_DNA"/>
</dbReference>
<evidence type="ECO:0000313" key="2">
    <source>
        <dbReference type="Proteomes" id="UP001476247"/>
    </source>
</evidence>
<sequence length="107" mass="11824">MPKAAKDGFRCAKLETPIPKSIAVRFDDDDKDYDSDDDLPESAHIYLANYKTKIELDHAILLSQFDTLDGDSYEEEGPSAKRPDFVLVMNSAYKKGGGGGGHKYHGN</sequence>
<keyword evidence="2" id="KW-1185">Reference proteome</keyword>
<organism evidence="1 2">
    <name type="scientific">Helicostylum pulchrum</name>
    <dbReference type="NCBI Taxonomy" id="562976"/>
    <lineage>
        <taxon>Eukaryota</taxon>
        <taxon>Fungi</taxon>
        <taxon>Fungi incertae sedis</taxon>
        <taxon>Mucoromycota</taxon>
        <taxon>Mucoromycotina</taxon>
        <taxon>Mucoromycetes</taxon>
        <taxon>Mucorales</taxon>
        <taxon>Mucorineae</taxon>
        <taxon>Mucoraceae</taxon>
        <taxon>Helicostylum</taxon>
    </lineage>
</organism>
<gene>
    <name evidence="1" type="ORF">HPULCUR_003856</name>
</gene>
<accession>A0ABP9XVN7</accession>
<reference evidence="1 2" key="1">
    <citation type="submission" date="2024-04" db="EMBL/GenBank/DDBJ databases">
        <title>genome sequences of Mucor flavus KT1a and Helicostylum pulchrum KT1b strains isolation_sourced from the surface of a dry-aged beef.</title>
        <authorList>
            <person name="Toyotome T."/>
            <person name="Hosono M."/>
            <person name="Torimaru M."/>
            <person name="Fukuda K."/>
            <person name="Mikami N."/>
        </authorList>
    </citation>
    <scope>NUCLEOTIDE SEQUENCE [LARGE SCALE GENOMIC DNA]</scope>
    <source>
        <strain evidence="1 2">KT1b</strain>
    </source>
</reference>
<name>A0ABP9XVN7_9FUNG</name>
<dbReference type="Proteomes" id="UP001476247">
    <property type="component" value="Unassembled WGS sequence"/>
</dbReference>
<proteinExistence type="predicted"/>
<comment type="caution">
    <text evidence="1">The sequence shown here is derived from an EMBL/GenBank/DDBJ whole genome shotgun (WGS) entry which is preliminary data.</text>
</comment>
<protein>
    <submittedName>
        <fullName evidence="1">Uncharacterized protein</fullName>
    </submittedName>
</protein>
<evidence type="ECO:0000313" key="1">
    <source>
        <dbReference type="EMBL" id="GAA5798453.1"/>
    </source>
</evidence>